<dbReference type="NCBIfam" id="TIGR00689">
    <property type="entry name" value="rpiB_lacA_lacB"/>
    <property type="match status" value="1"/>
</dbReference>
<dbReference type="GO" id="GO:0004751">
    <property type="term" value="F:ribose-5-phosphate isomerase activity"/>
    <property type="evidence" value="ECO:0007669"/>
    <property type="project" value="TreeGrafter"/>
</dbReference>
<keyword evidence="3" id="KW-0413">Isomerase</keyword>
<evidence type="ECO:0000256" key="2">
    <source>
        <dbReference type="PIRSR" id="PIRSR005384-1"/>
    </source>
</evidence>
<dbReference type="GO" id="GO:0009052">
    <property type="term" value="P:pentose-phosphate shunt, non-oxidative branch"/>
    <property type="evidence" value="ECO:0007669"/>
    <property type="project" value="TreeGrafter"/>
</dbReference>
<dbReference type="Pfam" id="PF02502">
    <property type="entry name" value="LacAB_rpiB"/>
    <property type="match status" value="1"/>
</dbReference>
<accession>A0A7C4THY3</accession>
<dbReference type="SUPFAM" id="SSF89623">
    <property type="entry name" value="Ribose/Galactose isomerase RpiB/AlsB"/>
    <property type="match status" value="1"/>
</dbReference>
<name>A0A7C4THY3_UNCW3</name>
<feature type="active site" description="Proton acceptor" evidence="2">
    <location>
        <position position="65"/>
    </location>
</feature>
<dbReference type="AlphaFoldDB" id="A0A7C4THY3"/>
<dbReference type="InterPro" id="IPR036569">
    <property type="entry name" value="RpiB_LacA_LacB_sf"/>
</dbReference>
<comment type="caution">
    <text evidence="3">The sequence shown here is derived from an EMBL/GenBank/DDBJ whole genome shotgun (WGS) entry which is preliminary data.</text>
</comment>
<protein>
    <submittedName>
        <fullName evidence="3">RpiB/LacA/LacB family sugar-phosphate isomerase</fullName>
    </submittedName>
</protein>
<reference evidence="3" key="1">
    <citation type="journal article" date="2020" name="mSystems">
        <title>Genome- and Community-Level Interaction Insights into Carbon Utilization and Element Cycling Functions of Hydrothermarchaeota in Hydrothermal Sediment.</title>
        <authorList>
            <person name="Zhou Z."/>
            <person name="Liu Y."/>
            <person name="Xu W."/>
            <person name="Pan J."/>
            <person name="Luo Z.H."/>
            <person name="Li M."/>
        </authorList>
    </citation>
    <scope>NUCLEOTIDE SEQUENCE [LARGE SCALE GENOMIC DNA]</scope>
    <source>
        <strain evidence="3">SpSt-774</strain>
    </source>
</reference>
<evidence type="ECO:0000313" key="3">
    <source>
        <dbReference type="EMBL" id="HGV98485.1"/>
    </source>
</evidence>
<dbReference type="Gene3D" id="3.40.1400.10">
    <property type="entry name" value="Sugar-phosphate isomerase, RpiB/LacA/LacB"/>
    <property type="match status" value="1"/>
</dbReference>
<dbReference type="EMBL" id="DTGZ01000175">
    <property type="protein sequence ID" value="HGV98485.1"/>
    <property type="molecule type" value="Genomic_DNA"/>
</dbReference>
<dbReference type="PANTHER" id="PTHR30345">
    <property type="entry name" value="RIBOSE-5-PHOSPHATE ISOMERASE B"/>
    <property type="match status" value="1"/>
</dbReference>
<organism evidence="3">
    <name type="scientific">candidate division WOR-3 bacterium</name>
    <dbReference type="NCBI Taxonomy" id="2052148"/>
    <lineage>
        <taxon>Bacteria</taxon>
        <taxon>Bacteria division WOR-3</taxon>
    </lineage>
</organism>
<sequence length="151" mass="17252">MKIAIGADHRGYRLIKKIREYLESNSFVVFDYGTDSADPVDYPLIAFQVAMAVKKKKARFGIVSCFSGQGMAITANKVKGIRAAICTDKEGAYYARAHNDANILVLPARSIKNKNQWRPILETFFTTEFEGGRHRRRLNIIKNYEKRKSFK</sequence>
<dbReference type="InterPro" id="IPR003500">
    <property type="entry name" value="RpiB_LacA_LacB"/>
</dbReference>
<comment type="similarity">
    <text evidence="1">Belongs to the LacAB/RpiB family.</text>
</comment>
<dbReference type="PANTHER" id="PTHR30345:SF0">
    <property type="entry name" value="DNA DAMAGE-REPAIR_TOLERATION PROTEIN DRT102"/>
    <property type="match status" value="1"/>
</dbReference>
<dbReference type="PIRSF" id="PIRSF005384">
    <property type="entry name" value="RpiB_LacA_B"/>
    <property type="match status" value="1"/>
</dbReference>
<proteinExistence type="inferred from homology"/>
<evidence type="ECO:0000256" key="1">
    <source>
        <dbReference type="ARBA" id="ARBA00008754"/>
    </source>
</evidence>
<feature type="active site" description="Proton donor" evidence="2">
    <location>
        <position position="98"/>
    </location>
</feature>
<gene>
    <name evidence="3" type="ORF">ENV60_09360</name>
</gene>
<dbReference type="NCBIfam" id="NF004051">
    <property type="entry name" value="PRK05571.1"/>
    <property type="match status" value="1"/>
</dbReference>
<dbReference type="GO" id="GO:0019316">
    <property type="term" value="P:D-allose catabolic process"/>
    <property type="evidence" value="ECO:0007669"/>
    <property type="project" value="TreeGrafter"/>
</dbReference>